<protein>
    <submittedName>
        <fullName evidence="8">OmpA family protein</fullName>
    </submittedName>
</protein>
<dbReference type="Gene3D" id="3.30.1330.60">
    <property type="entry name" value="OmpA-like domain"/>
    <property type="match status" value="1"/>
</dbReference>
<evidence type="ECO:0000313" key="8">
    <source>
        <dbReference type="EMBL" id="MCZ0856693.1"/>
    </source>
</evidence>
<accession>A0ABT4I4N1</accession>
<evidence type="ECO:0000313" key="9">
    <source>
        <dbReference type="Proteomes" id="UP001072034"/>
    </source>
</evidence>
<evidence type="ECO:0000259" key="7">
    <source>
        <dbReference type="PROSITE" id="PS51123"/>
    </source>
</evidence>
<dbReference type="PRINTS" id="PR01021">
    <property type="entry name" value="OMPADOMAIN"/>
</dbReference>
<feature type="signal peptide" evidence="6">
    <location>
        <begin position="1"/>
        <end position="23"/>
    </location>
</feature>
<keyword evidence="2 4" id="KW-0472">Membrane</keyword>
<dbReference type="InterPro" id="IPR050330">
    <property type="entry name" value="Bact_OuterMem_StrucFunc"/>
</dbReference>
<keyword evidence="9" id="KW-1185">Reference proteome</keyword>
<feature type="region of interest" description="Disordered" evidence="5">
    <location>
        <begin position="175"/>
        <end position="219"/>
    </location>
</feature>
<comment type="caution">
    <text evidence="8">The sequence shown here is derived from an EMBL/GenBank/DDBJ whole genome shotgun (WGS) entry which is preliminary data.</text>
</comment>
<dbReference type="InterPro" id="IPR006665">
    <property type="entry name" value="OmpA-like"/>
</dbReference>
<name>A0ABT4I4N1_9ACTO</name>
<dbReference type="SUPFAM" id="SSF103088">
    <property type="entry name" value="OmpA-like"/>
    <property type="match status" value="1"/>
</dbReference>
<feature type="region of interest" description="Disordered" evidence="5">
    <location>
        <begin position="30"/>
        <end position="67"/>
    </location>
</feature>
<keyword evidence="3" id="KW-0998">Cell outer membrane</keyword>
<comment type="subcellular location">
    <subcellularLocation>
        <location evidence="1">Cell outer membrane</location>
    </subcellularLocation>
</comment>
<evidence type="ECO:0000256" key="1">
    <source>
        <dbReference type="ARBA" id="ARBA00004442"/>
    </source>
</evidence>
<sequence>MSARTTHQSLLPPLRTAGATALAAGLLAPAAGSAAGESDSPTAPAPTLTRSLSPAATRAIPPEPADADIKPVVETVSPSLQLVLRTGASDGAVTTESGKGKTRATLNSAVTFETDSAALTPRATEVLDGIVSGWGGTPPASMAVVGHADSVADDAHNQTLSEQRARAVADYLTSKEPSLKVEASGKGETQPVAGESNDNGSVNEAGRAADRRVELTWDQ</sequence>
<dbReference type="EMBL" id="JAPTMY010000002">
    <property type="protein sequence ID" value="MCZ0856693.1"/>
    <property type="molecule type" value="Genomic_DNA"/>
</dbReference>
<evidence type="ECO:0000256" key="2">
    <source>
        <dbReference type="ARBA" id="ARBA00023136"/>
    </source>
</evidence>
<dbReference type="PROSITE" id="PS51123">
    <property type="entry name" value="OMPA_2"/>
    <property type="match status" value="1"/>
</dbReference>
<feature type="compositionally biased region" description="Basic and acidic residues" evidence="5">
    <location>
        <begin position="207"/>
        <end position="219"/>
    </location>
</feature>
<dbReference type="InterPro" id="IPR006664">
    <property type="entry name" value="OMP_bac"/>
</dbReference>
<dbReference type="InterPro" id="IPR036737">
    <property type="entry name" value="OmpA-like_sf"/>
</dbReference>
<feature type="chain" id="PRO_5045447278" evidence="6">
    <location>
        <begin position="24"/>
        <end position="219"/>
    </location>
</feature>
<keyword evidence="6" id="KW-0732">Signal</keyword>
<dbReference type="RefSeq" id="WP_268916421.1">
    <property type="nucleotide sequence ID" value="NZ_JAPTMY010000002.1"/>
</dbReference>
<evidence type="ECO:0000256" key="5">
    <source>
        <dbReference type="SAM" id="MobiDB-lite"/>
    </source>
</evidence>
<dbReference type="PANTHER" id="PTHR30329">
    <property type="entry name" value="STATOR ELEMENT OF FLAGELLAR MOTOR COMPLEX"/>
    <property type="match status" value="1"/>
</dbReference>
<gene>
    <name evidence="8" type="ORF">OHJ16_01330</name>
</gene>
<reference evidence="8" key="1">
    <citation type="submission" date="2022-10" db="EMBL/GenBank/DDBJ databases">
        <title>Genome sequence of Actinomyces israelii ATCC 10048.</title>
        <authorList>
            <person name="Watt R.M."/>
            <person name="Tong W.M."/>
        </authorList>
    </citation>
    <scope>NUCLEOTIDE SEQUENCE</scope>
    <source>
        <strain evidence="8">ATCC 10048</strain>
    </source>
</reference>
<evidence type="ECO:0000256" key="4">
    <source>
        <dbReference type="PROSITE-ProRule" id="PRU00473"/>
    </source>
</evidence>
<dbReference type="Proteomes" id="UP001072034">
    <property type="component" value="Unassembled WGS sequence"/>
</dbReference>
<evidence type="ECO:0000256" key="6">
    <source>
        <dbReference type="SAM" id="SignalP"/>
    </source>
</evidence>
<dbReference type="CDD" id="cd07185">
    <property type="entry name" value="OmpA_C-like"/>
    <property type="match status" value="1"/>
</dbReference>
<proteinExistence type="predicted"/>
<evidence type="ECO:0000256" key="3">
    <source>
        <dbReference type="ARBA" id="ARBA00023237"/>
    </source>
</evidence>
<feature type="domain" description="OmpA-like" evidence="7">
    <location>
        <begin position="99"/>
        <end position="219"/>
    </location>
</feature>
<dbReference type="Pfam" id="PF00691">
    <property type="entry name" value="OmpA"/>
    <property type="match status" value="1"/>
</dbReference>
<dbReference type="PANTHER" id="PTHR30329:SF21">
    <property type="entry name" value="LIPOPROTEIN YIAD-RELATED"/>
    <property type="match status" value="1"/>
</dbReference>
<organism evidence="8 9">
    <name type="scientific">Actinomyces israelii</name>
    <dbReference type="NCBI Taxonomy" id="1659"/>
    <lineage>
        <taxon>Bacteria</taxon>
        <taxon>Bacillati</taxon>
        <taxon>Actinomycetota</taxon>
        <taxon>Actinomycetes</taxon>
        <taxon>Actinomycetales</taxon>
        <taxon>Actinomycetaceae</taxon>
        <taxon>Actinomyces</taxon>
    </lineage>
</organism>